<dbReference type="OrthoDB" id="3390821at2"/>
<keyword evidence="1" id="KW-0732">Signal</keyword>
<keyword evidence="3" id="KW-1185">Reference proteome</keyword>
<dbReference type="Proteomes" id="UP000306145">
    <property type="component" value="Unassembled WGS sequence"/>
</dbReference>
<evidence type="ECO:0000256" key="1">
    <source>
        <dbReference type="SAM" id="SignalP"/>
    </source>
</evidence>
<proteinExistence type="predicted"/>
<feature type="chain" id="PRO_5023038388" description="Peptidase inhibitor family I36 protein" evidence="1">
    <location>
        <begin position="51"/>
        <end position="153"/>
    </location>
</feature>
<protein>
    <recommendedName>
        <fullName evidence="4">Peptidase inhibitor family I36 protein</fullName>
    </recommendedName>
</protein>
<dbReference type="AlphaFoldDB" id="A0A5C4QYG9"/>
<feature type="signal peptide" evidence="1">
    <location>
        <begin position="1"/>
        <end position="50"/>
    </location>
</feature>
<name>A0A5C4QYG9_9ACTN</name>
<dbReference type="EMBL" id="VDFY01000087">
    <property type="protein sequence ID" value="TNH31089.1"/>
    <property type="molecule type" value="Genomic_DNA"/>
</dbReference>
<organism evidence="2 3">
    <name type="scientific">Micromonospora orduensis</name>
    <dbReference type="NCBI Taxonomy" id="1420891"/>
    <lineage>
        <taxon>Bacteria</taxon>
        <taxon>Bacillati</taxon>
        <taxon>Actinomycetota</taxon>
        <taxon>Actinomycetes</taxon>
        <taxon>Micromonosporales</taxon>
        <taxon>Micromonosporaceae</taxon>
        <taxon>Micromonospora</taxon>
    </lineage>
</organism>
<evidence type="ECO:0000313" key="3">
    <source>
        <dbReference type="Proteomes" id="UP000306145"/>
    </source>
</evidence>
<gene>
    <name evidence="2" type="ORF">FHG89_04190</name>
</gene>
<dbReference type="Gene3D" id="2.60.20.10">
    <property type="entry name" value="Crystallins"/>
    <property type="match status" value="1"/>
</dbReference>
<accession>A0A5C4QYG9</accession>
<reference evidence="2 3" key="1">
    <citation type="submission" date="2019-06" db="EMBL/GenBank/DDBJ databases">
        <title>Micromonospora ordensis sp. nov., isolated from deep marine sediment.</title>
        <authorList>
            <person name="Veyisoglu A."/>
            <person name="Carro L."/>
            <person name="Klenk H.-P."/>
            <person name="Sahin N."/>
        </authorList>
    </citation>
    <scope>NUCLEOTIDE SEQUENCE [LARGE SCALE GENOMIC DNA]</scope>
    <source>
        <strain evidence="2 3">S2509</strain>
    </source>
</reference>
<evidence type="ECO:0000313" key="2">
    <source>
        <dbReference type="EMBL" id="TNH31089.1"/>
    </source>
</evidence>
<dbReference type="Pfam" id="PF03995">
    <property type="entry name" value="Inhibitor_I36"/>
    <property type="match status" value="1"/>
</dbReference>
<evidence type="ECO:0008006" key="4">
    <source>
        <dbReference type="Google" id="ProtNLM"/>
    </source>
</evidence>
<sequence length="153" mass="16236">MSAIRLTAGPVVTRPEVTIVRSTLRRLTSALVGAVALTAAFGVAPSPAQAASYPCNPGLLCLYAGTNFTGDVLYLDGPYNGCNDVGLPSYFRNQTQSIINNRPSGTVSTFWDNANATGLLGYQHAYGYRANLAYDTAAIGGNWNKRIEAVRVC</sequence>
<comment type="caution">
    <text evidence="2">The sequence shown here is derived from an EMBL/GenBank/DDBJ whole genome shotgun (WGS) entry which is preliminary data.</text>
</comment>